<feature type="transmembrane region" description="Helical" evidence="1">
    <location>
        <begin position="38"/>
        <end position="58"/>
    </location>
</feature>
<keyword evidence="1" id="KW-1133">Transmembrane helix</keyword>
<reference evidence="2" key="1">
    <citation type="journal article" date="2014" name="Front. Microbiol.">
        <title>High frequency of phylogenetically diverse reductive dehalogenase-homologous genes in deep subseafloor sedimentary metagenomes.</title>
        <authorList>
            <person name="Kawai M."/>
            <person name="Futagami T."/>
            <person name="Toyoda A."/>
            <person name="Takaki Y."/>
            <person name="Nishi S."/>
            <person name="Hori S."/>
            <person name="Arai W."/>
            <person name="Tsubouchi T."/>
            <person name="Morono Y."/>
            <person name="Uchiyama I."/>
            <person name="Ito T."/>
            <person name="Fujiyama A."/>
            <person name="Inagaki F."/>
            <person name="Takami H."/>
        </authorList>
    </citation>
    <scope>NUCLEOTIDE SEQUENCE</scope>
    <source>
        <strain evidence="2">Expedition CK06-06</strain>
    </source>
</reference>
<accession>X1CFQ4</accession>
<name>X1CFQ4_9ZZZZ</name>
<keyword evidence="1" id="KW-0812">Transmembrane</keyword>
<evidence type="ECO:0000313" key="2">
    <source>
        <dbReference type="EMBL" id="GAG95093.1"/>
    </source>
</evidence>
<proteinExistence type="predicted"/>
<dbReference type="AlphaFoldDB" id="X1CFQ4"/>
<feature type="non-terminal residue" evidence="2">
    <location>
        <position position="110"/>
    </location>
</feature>
<sequence length="110" mass="12423">MFVQSLCTLREITSYLTYRIPLPEATKSNFEGSMVRPLVLLMTAVLCLSSLVLAYVTLNEFNRLLRPELSKKANKIGQIVNADLRRALNYGIPFSDLYGANEYLESTITD</sequence>
<gene>
    <name evidence="2" type="ORF">S01H4_48902</name>
</gene>
<evidence type="ECO:0000256" key="1">
    <source>
        <dbReference type="SAM" id="Phobius"/>
    </source>
</evidence>
<comment type="caution">
    <text evidence="2">The sequence shown here is derived from an EMBL/GenBank/DDBJ whole genome shotgun (WGS) entry which is preliminary data.</text>
</comment>
<keyword evidence="1" id="KW-0472">Membrane</keyword>
<dbReference type="EMBL" id="BART01027604">
    <property type="protein sequence ID" value="GAG95093.1"/>
    <property type="molecule type" value="Genomic_DNA"/>
</dbReference>
<organism evidence="2">
    <name type="scientific">marine sediment metagenome</name>
    <dbReference type="NCBI Taxonomy" id="412755"/>
    <lineage>
        <taxon>unclassified sequences</taxon>
        <taxon>metagenomes</taxon>
        <taxon>ecological metagenomes</taxon>
    </lineage>
</organism>
<protein>
    <submittedName>
        <fullName evidence="2">Uncharacterized protein</fullName>
    </submittedName>
</protein>